<dbReference type="PANTHER" id="PTHR43132">
    <property type="entry name" value="ARSENICAL RESISTANCE OPERON REPRESSOR ARSR-RELATED"/>
    <property type="match status" value="1"/>
</dbReference>
<dbReference type="PROSITE" id="PS50987">
    <property type="entry name" value="HTH_ARSR_2"/>
    <property type="match status" value="1"/>
</dbReference>
<dbReference type="InterPro" id="IPR011991">
    <property type="entry name" value="ArsR-like_HTH"/>
</dbReference>
<dbReference type="AlphaFoldDB" id="A0A2W1JGB1"/>
<evidence type="ECO:0000313" key="5">
    <source>
        <dbReference type="EMBL" id="PZD72673.1"/>
    </source>
</evidence>
<evidence type="ECO:0000313" key="6">
    <source>
        <dbReference type="Proteomes" id="UP000248857"/>
    </source>
</evidence>
<sequence>MADNSQSCVIKLKILADSSRLSIIRLLMDGPQHVYEINRVLGLEQSLLSHHLKVLREAGFVQSVRDGKAMLYSLVPEILSTRQQGLDLGCCELSFTTSST</sequence>
<dbReference type="InterPro" id="IPR036388">
    <property type="entry name" value="WH-like_DNA-bd_sf"/>
</dbReference>
<evidence type="ECO:0000256" key="3">
    <source>
        <dbReference type="ARBA" id="ARBA00023163"/>
    </source>
</evidence>
<dbReference type="RefSeq" id="WP_110986941.1">
    <property type="nucleotide sequence ID" value="NZ_CAWNWM010000009.1"/>
</dbReference>
<comment type="caution">
    <text evidence="5">The sequence shown here is derived from an EMBL/GenBank/DDBJ whole genome shotgun (WGS) entry which is preliminary data.</text>
</comment>
<dbReference type="GO" id="GO:0003677">
    <property type="term" value="F:DNA binding"/>
    <property type="evidence" value="ECO:0007669"/>
    <property type="project" value="UniProtKB-KW"/>
</dbReference>
<protein>
    <submittedName>
        <fullName evidence="5">HTH-type transcriptional regulator NmtR</fullName>
    </submittedName>
</protein>
<gene>
    <name evidence="5" type="primary">nmtR</name>
    <name evidence="5" type="ORF">C1752_03509</name>
</gene>
<evidence type="ECO:0000256" key="2">
    <source>
        <dbReference type="ARBA" id="ARBA00023125"/>
    </source>
</evidence>
<dbReference type="InterPro" id="IPR001845">
    <property type="entry name" value="HTH_ArsR_DNA-bd_dom"/>
</dbReference>
<dbReference type="CDD" id="cd00090">
    <property type="entry name" value="HTH_ARSR"/>
    <property type="match status" value="1"/>
</dbReference>
<accession>A0A2W1JGB1</accession>
<dbReference type="InterPro" id="IPR051011">
    <property type="entry name" value="Metal_resp_trans_reg"/>
</dbReference>
<dbReference type="SUPFAM" id="SSF46785">
    <property type="entry name" value="Winged helix' DNA-binding domain"/>
    <property type="match status" value="1"/>
</dbReference>
<feature type="domain" description="HTH arsR-type" evidence="4">
    <location>
        <begin position="1"/>
        <end position="94"/>
    </location>
</feature>
<dbReference type="GO" id="GO:0003700">
    <property type="term" value="F:DNA-binding transcription factor activity"/>
    <property type="evidence" value="ECO:0007669"/>
    <property type="project" value="InterPro"/>
</dbReference>
<dbReference type="SMART" id="SM00418">
    <property type="entry name" value="HTH_ARSR"/>
    <property type="match status" value="1"/>
</dbReference>
<dbReference type="PANTHER" id="PTHR43132:SF2">
    <property type="entry name" value="ARSENICAL RESISTANCE OPERON REPRESSOR ARSR-RELATED"/>
    <property type="match status" value="1"/>
</dbReference>
<keyword evidence="2" id="KW-0238">DNA-binding</keyword>
<dbReference type="Gene3D" id="1.10.10.10">
    <property type="entry name" value="Winged helix-like DNA-binding domain superfamily/Winged helix DNA-binding domain"/>
    <property type="match status" value="1"/>
</dbReference>
<name>A0A2W1JGB1_9CYAN</name>
<dbReference type="PRINTS" id="PR00778">
    <property type="entry name" value="HTHARSR"/>
</dbReference>
<evidence type="ECO:0000256" key="1">
    <source>
        <dbReference type="ARBA" id="ARBA00023015"/>
    </source>
</evidence>
<dbReference type="NCBIfam" id="NF033788">
    <property type="entry name" value="HTH_metalloreg"/>
    <property type="match status" value="1"/>
</dbReference>
<keyword evidence="3" id="KW-0804">Transcription</keyword>
<proteinExistence type="predicted"/>
<reference evidence="5 6" key="1">
    <citation type="journal article" date="2018" name="Sci. Rep.">
        <title>A novel species of the marine cyanobacterium Acaryochloris with a unique pigment content and lifestyle.</title>
        <authorList>
            <person name="Partensky F."/>
            <person name="Six C."/>
            <person name="Ratin M."/>
            <person name="Garczarek L."/>
            <person name="Vaulot D."/>
            <person name="Probert I."/>
            <person name="Calteau A."/>
            <person name="Gourvil P."/>
            <person name="Marie D."/>
            <person name="Grebert T."/>
            <person name="Bouchier C."/>
            <person name="Le Panse S."/>
            <person name="Gachenot M."/>
            <person name="Rodriguez F."/>
            <person name="Garrido J.L."/>
        </authorList>
    </citation>
    <scope>NUCLEOTIDE SEQUENCE [LARGE SCALE GENOMIC DNA]</scope>
    <source>
        <strain evidence="5 6">RCC1774</strain>
    </source>
</reference>
<dbReference type="Proteomes" id="UP000248857">
    <property type="component" value="Unassembled WGS sequence"/>
</dbReference>
<organism evidence="5 6">
    <name type="scientific">Acaryochloris thomasi RCC1774</name>
    <dbReference type="NCBI Taxonomy" id="1764569"/>
    <lineage>
        <taxon>Bacteria</taxon>
        <taxon>Bacillati</taxon>
        <taxon>Cyanobacteriota</taxon>
        <taxon>Cyanophyceae</taxon>
        <taxon>Acaryochloridales</taxon>
        <taxon>Acaryochloridaceae</taxon>
        <taxon>Acaryochloris</taxon>
        <taxon>Acaryochloris thomasi</taxon>
    </lineage>
</organism>
<evidence type="ECO:0000259" key="4">
    <source>
        <dbReference type="PROSITE" id="PS50987"/>
    </source>
</evidence>
<keyword evidence="1" id="KW-0805">Transcription regulation</keyword>
<dbReference type="Pfam" id="PF01022">
    <property type="entry name" value="HTH_5"/>
    <property type="match status" value="1"/>
</dbReference>
<dbReference type="OrthoDB" id="9798835at2"/>
<keyword evidence="6" id="KW-1185">Reference proteome</keyword>
<dbReference type="InterPro" id="IPR036390">
    <property type="entry name" value="WH_DNA-bd_sf"/>
</dbReference>
<dbReference type="EMBL" id="PQWO01000009">
    <property type="protein sequence ID" value="PZD72673.1"/>
    <property type="molecule type" value="Genomic_DNA"/>
</dbReference>